<evidence type="ECO:0000259" key="2">
    <source>
        <dbReference type="Pfam" id="PF22738"/>
    </source>
</evidence>
<dbReference type="EMBL" id="BOML01000014">
    <property type="protein sequence ID" value="GIE00417.1"/>
    <property type="molecule type" value="Genomic_DNA"/>
</dbReference>
<evidence type="ECO:0000256" key="1">
    <source>
        <dbReference type="SAM" id="MobiDB-lite"/>
    </source>
</evidence>
<feature type="region of interest" description="Disordered" evidence="1">
    <location>
        <begin position="829"/>
        <end position="862"/>
    </location>
</feature>
<sequence length="1005" mass="111648">MSFADAVRLLDGDSEIVDRLGSLAGIAAGTATVASKGTVDYFALRDQLMRWGHRLVGSWQERVRGLGRFDRTDRILAAHSVLVIISFDEALDDWFKHRGHDLASAELTRAEQAAIAAGGPLADSYAGMIAGLLDRPPPYPEPTVPFEDVRAELHRYFLDCTGRTALFLDGLKAFERELPAIKGPAVAKRAMRRYEESYRRLAAEIPEFRLWSAMIDAQATRELIRTAIDALGDRREPVDEVPAGLVRRYQARLEKPILSNAGAAGDLVLPTLREGYREPAGTVVSTTPTSLPAVDGWWAEHGTPTADVQDFLFAALTGPGAGEGPIVVLGHPGSGKSVLTRVLAARLSGAGFLPVRVELRNVRADSPVQRQIEEGLYLMLGEQVRWPELVRRAGDALPVVMMDGFDELLQATGQNWADYLEQLQEFQEREAELGRPLAVVVTSRTVVADRARFPTGTTVVRLDPFSDEQVADWLAVWNAKNAAGLAARGLRPLPARVALAHRELAGQPLLLLMLALYDGRENQLQRSGGTLRRIELYERLFQDFFVREVDKLGEDRDTAVATEWRRLGAVAVAMHNRGRDVILEPELEDDLRHLLSIEDRTPRPAAHRPLTAGQLLVGRFFFVHESKASQDTGGAQRSFEFLHATFGEFLAARQIITALVDLAEDRARLRRTATLDAGYFHALTSFTTLTRRAPLWEFGQGMIAGLTAEERAQCRDLVMELLPEAGYPHPRWTFAEYEPDRRTVAQRQAAFSANLVSFAVLLSDGPVDVTSLVGEPVAVNWRQLALLWMSQLEPEDGRRLWQAFRVEWDLTAAPTQLRIRVEDGTDVPVVPSLPWPPEGRPPTQDGLPPGRDLAMPAESDTGRQLRKSAFAQTAIDNREFVYALMPFWREFGDIEYRGDHTKNESSAWLVLELAVGSYATGTIGSRTDVYVDALSRPIPRLQQNAMDRFVQECRAVDLTVLEELYLREHIARVRAAAAATQHAAADDFRYTVGAVFELRTGRRLA</sequence>
<gene>
    <name evidence="3" type="ORF">Adu01nite_17670</name>
</gene>
<dbReference type="Pfam" id="PF22738">
    <property type="entry name" value="NNH7"/>
    <property type="match status" value="1"/>
</dbReference>
<reference evidence="3 4" key="1">
    <citation type="submission" date="2021-01" db="EMBL/GenBank/DDBJ databases">
        <title>Whole genome shotgun sequence of Actinoplanes durhamensis NBRC 14914.</title>
        <authorList>
            <person name="Komaki H."/>
            <person name="Tamura T."/>
        </authorList>
    </citation>
    <scope>NUCLEOTIDE SEQUENCE [LARGE SCALE GENOMIC DNA]</scope>
    <source>
        <strain evidence="3 4">NBRC 14914</strain>
    </source>
</reference>
<evidence type="ECO:0000313" key="3">
    <source>
        <dbReference type="EMBL" id="GIE00417.1"/>
    </source>
</evidence>
<evidence type="ECO:0000313" key="4">
    <source>
        <dbReference type="Proteomes" id="UP000637628"/>
    </source>
</evidence>
<comment type="caution">
    <text evidence="3">The sequence shown here is derived from an EMBL/GenBank/DDBJ whole genome shotgun (WGS) entry which is preliminary data.</text>
</comment>
<dbReference type="SUPFAM" id="SSF52540">
    <property type="entry name" value="P-loop containing nucleoside triphosphate hydrolases"/>
    <property type="match status" value="1"/>
</dbReference>
<dbReference type="InterPro" id="IPR054567">
    <property type="entry name" value="NNH7"/>
</dbReference>
<organism evidence="3 4">
    <name type="scientific">Paractinoplanes durhamensis</name>
    <dbReference type="NCBI Taxonomy" id="113563"/>
    <lineage>
        <taxon>Bacteria</taxon>
        <taxon>Bacillati</taxon>
        <taxon>Actinomycetota</taxon>
        <taxon>Actinomycetes</taxon>
        <taxon>Micromonosporales</taxon>
        <taxon>Micromonosporaceae</taxon>
        <taxon>Paractinoplanes</taxon>
    </lineage>
</organism>
<feature type="domain" description="NACHT N-terminal Helical" evidence="2">
    <location>
        <begin position="2"/>
        <end position="215"/>
    </location>
</feature>
<dbReference type="Gene3D" id="3.40.50.300">
    <property type="entry name" value="P-loop containing nucleotide triphosphate hydrolases"/>
    <property type="match status" value="1"/>
</dbReference>
<dbReference type="Proteomes" id="UP000637628">
    <property type="component" value="Unassembled WGS sequence"/>
</dbReference>
<protein>
    <recommendedName>
        <fullName evidence="2">NACHT N-terminal Helical domain-containing protein</fullName>
    </recommendedName>
</protein>
<dbReference type="InterPro" id="IPR027417">
    <property type="entry name" value="P-loop_NTPase"/>
</dbReference>
<feature type="compositionally biased region" description="Pro residues" evidence="1">
    <location>
        <begin position="831"/>
        <end position="840"/>
    </location>
</feature>
<name>A0ABQ3YS63_9ACTN</name>
<accession>A0ABQ3YS63</accession>
<proteinExistence type="predicted"/>
<keyword evidence="4" id="KW-1185">Reference proteome</keyword>